<evidence type="ECO:0000313" key="2">
    <source>
        <dbReference type="Proteomes" id="UP000051335"/>
    </source>
</evidence>
<proteinExistence type="predicted"/>
<dbReference type="AlphaFoldDB" id="A0A0P9NQR8"/>
<sequence length="369" mass="41051">MTSDKSFNPGRPSKTTRTHCLMCSRKPMKNINGFMDNSTMKNTLTLNDTAFSAQVPDRAVMTRSLQLMRNSLVKADLLFAKTQYLPNLYEKLTRLNILAVTEQQRLGEHAERLLIDIESKTALLRQYAQSSATPMDAEDLEDIEAQCQRLVSNVTATADQLASAVSGMTQGIDRQQTAEFVQSLEGDIAKTGIELDASHTSLATLKDERQVLSSAIDALESKGLASIAKDTLITAEKVLSLGMQPPQLAVIMLALEQMKATLEKGAAGINLIAMIKRRDGFRERINTLSQQLASLDKDKMGFAQRIELLECFNAFDEQRAAYVEQYQKIKNTLDSFLDINTTGTSDDSQRSMRLIESGRQLIGYLNRIR</sequence>
<name>A0A0P9NQR8_9PSED</name>
<organism evidence="1 2">
    <name type="scientific">Pseudomonas syringae pv. coryli</name>
    <dbReference type="NCBI Taxonomy" id="317659"/>
    <lineage>
        <taxon>Bacteria</taxon>
        <taxon>Pseudomonadati</taxon>
        <taxon>Pseudomonadota</taxon>
        <taxon>Gammaproteobacteria</taxon>
        <taxon>Pseudomonadales</taxon>
        <taxon>Pseudomonadaceae</taxon>
        <taxon>Pseudomonas</taxon>
    </lineage>
</organism>
<dbReference type="PATRIC" id="fig|317659.3.peg.2246"/>
<dbReference type="InterPro" id="IPR047760">
    <property type="entry name" value="XaxB-like"/>
</dbReference>
<keyword evidence="2" id="KW-1185">Reference proteome</keyword>
<evidence type="ECO:0008006" key="3">
    <source>
        <dbReference type="Google" id="ProtNLM"/>
    </source>
</evidence>
<dbReference type="EMBL" id="LJQC01000483">
    <property type="protein sequence ID" value="KPW99549.1"/>
    <property type="molecule type" value="Genomic_DNA"/>
</dbReference>
<protein>
    <recommendedName>
        <fullName evidence="3">Methyl-accepting chemotaxis protein</fullName>
    </recommendedName>
</protein>
<dbReference type="NCBIfam" id="NF033927">
    <property type="entry name" value="alph_xenorhab_B"/>
    <property type="match status" value="1"/>
</dbReference>
<dbReference type="Proteomes" id="UP000051335">
    <property type="component" value="Unassembled WGS sequence"/>
</dbReference>
<accession>A0A0P9NQR8</accession>
<gene>
    <name evidence="1" type="ORF">ALO75_04483</name>
</gene>
<reference evidence="1 2" key="1">
    <citation type="submission" date="2015-09" db="EMBL/GenBank/DDBJ databases">
        <title>Genome announcement of multiple Pseudomonas syringae strains.</title>
        <authorList>
            <person name="Thakur S."/>
            <person name="Wang P.W."/>
            <person name="Gong Y."/>
            <person name="Weir B.S."/>
            <person name="Guttman D.S."/>
        </authorList>
    </citation>
    <scope>NUCLEOTIDE SEQUENCE [LARGE SCALE GENOMIC DNA]</scope>
    <source>
        <strain evidence="1 2">ICMP17001</strain>
    </source>
</reference>
<comment type="caution">
    <text evidence="1">The sequence shown here is derived from an EMBL/GenBank/DDBJ whole genome shotgun (WGS) entry which is preliminary data.</text>
</comment>
<evidence type="ECO:0000313" key="1">
    <source>
        <dbReference type="EMBL" id="KPW99549.1"/>
    </source>
</evidence>